<keyword evidence="5 19" id="KW-0808">Transferase</keyword>
<evidence type="ECO:0000259" key="17">
    <source>
        <dbReference type="Pfam" id="PF13614"/>
    </source>
</evidence>
<dbReference type="FunFam" id="3.40.50.300:FF:000527">
    <property type="entry name" value="Tyrosine-protein kinase etk"/>
    <property type="match status" value="1"/>
</dbReference>
<dbReference type="Gene3D" id="3.40.50.300">
    <property type="entry name" value="P-loop containing nucleotide triphosphate hydrolases"/>
    <property type="match status" value="1"/>
</dbReference>
<keyword evidence="10 15" id="KW-1133">Transmembrane helix</keyword>
<accession>A0A5P9CHI1</accession>
<dbReference type="GO" id="GO:0005524">
    <property type="term" value="F:ATP binding"/>
    <property type="evidence" value="ECO:0007669"/>
    <property type="project" value="UniProtKB-KW"/>
</dbReference>
<dbReference type="OrthoDB" id="9775724at2"/>
<keyword evidence="7" id="KW-0547">Nucleotide-binding</keyword>
<keyword evidence="3" id="KW-1003">Cell membrane</keyword>
<sequence>MTTLQIKQHVGAASDEIDLGKLFALFMDGKWIILFTTVIFAIAGIAFSLLSTPIYKADALIQIEQKSSGGISAMVGDMGDLFAQESSATTEIEIIKSRMILSDTVNKFNLMTIAVPEYFPIVGKGIARLLGQQPRIEVTQFELPKEDQAFAYKIKVTDAEQRSYQLLTDDGLVILSGRVGQLAKAGEYKLFVSHLDATNNTAFNIAKRSSLEAIQWLKDNLSISERGKQTGIIELSFVGEDRAKIQAILNDISQNYFLQNVKRNSAEAEKSLAFLKEHLPSVKTELNSAENQLNTYRQDNDSIDLSLEAKSTLEVMVRLEAQLNELTFKESEISQRFTIDHPAYKSLLDKRQVLLEEKQRLNTQVQKLPKTQREILRMTRDVEVNQQIYIQLLNKVQELNIIKAGTVGNVRILDGAQVFERAVKPKKPLIVVIATLLGGMLSVAYVLLKAAFHKGIESPQEIEDLGLPVYASVPTSVLQLEFMAKHSRRFKSKNTQQRMLLAESNPLDLSIEALRGLRTSLHFAMLEAKNNVLMISGPAPNVGKTFVSVNFATVVAKTGQKVLLVDADMRKGYLQQPFGKTAENGLSDYLSGTTKCTDVLKKTDVDNLHIIARGQIPPNPSELLMHQRFTELVEWASDKYDLVIIDTPPVLAVTDPSIVGRHAGTTLMVTRFGMNSAKEIDAARSRFEHAGINVKGVIFNAVEKKASSDYGYYSYEYKSEEA</sequence>
<dbReference type="Pfam" id="PF02706">
    <property type="entry name" value="Wzz"/>
    <property type="match status" value="1"/>
</dbReference>
<gene>
    <name evidence="19" type="primary">wzc</name>
    <name evidence="19" type="ORF">FIV01_00880</name>
</gene>
<dbReference type="InterPro" id="IPR003856">
    <property type="entry name" value="LPS_length_determ_N"/>
</dbReference>
<dbReference type="InterPro" id="IPR025669">
    <property type="entry name" value="AAA_dom"/>
</dbReference>
<evidence type="ECO:0000256" key="15">
    <source>
        <dbReference type="SAM" id="Phobius"/>
    </source>
</evidence>
<dbReference type="EC" id="2.7.10.-" evidence="19"/>
<evidence type="ECO:0000256" key="3">
    <source>
        <dbReference type="ARBA" id="ARBA00022475"/>
    </source>
</evidence>
<dbReference type="AlphaFoldDB" id="A0A5P9CHI1"/>
<name>A0A5P9CHI1_9VIBR</name>
<protein>
    <submittedName>
        <fullName evidence="19">Tyrosine-protein kinase wzc</fullName>
        <ecNumber evidence="19">2.7.10.-</ecNumber>
    </submittedName>
</protein>
<evidence type="ECO:0000256" key="1">
    <source>
        <dbReference type="ARBA" id="ARBA00004429"/>
    </source>
</evidence>
<comment type="similarity">
    <text evidence="2">Belongs to the etk/wzc family.</text>
</comment>
<evidence type="ECO:0000256" key="10">
    <source>
        <dbReference type="ARBA" id="ARBA00022989"/>
    </source>
</evidence>
<dbReference type="SUPFAM" id="SSF52540">
    <property type="entry name" value="P-loop containing nucleoside triphosphate hydrolases"/>
    <property type="match status" value="1"/>
</dbReference>
<feature type="domain" description="AAA" evidence="17">
    <location>
        <begin position="542"/>
        <end position="653"/>
    </location>
</feature>
<dbReference type="PANTHER" id="PTHR32309">
    <property type="entry name" value="TYROSINE-PROTEIN KINASE"/>
    <property type="match status" value="1"/>
</dbReference>
<feature type="transmembrane region" description="Helical" evidence="15">
    <location>
        <begin position="429"/>
        <end position="447"/>
    </location>
</feature>
<keyword evidence="11 15" id="KW-0472">Membrane</keyword>
<evidence type="ECO:0000256" key="5">
    <source>
        <dbReference type="ARBA" id="ARBA00022679"/>
    </source>
</evidence>
<organism evidence="19 20">
    <name type="scientific">Vibrio aquimaris</name>
    <dbReference type="NCBI Taxonomy" id="2587862"/>
    <lineage>
        <taxon>Bacteria</taxon>
        <taxon>Pseudomonadati</taxon>
        <taxon>Pseudomonadota</taxon>
        <taxon>Gammaproteobacteria</taxon>
        <taxon>Vibrionales</taxon>
        <taxon>Vibrionaceae</taxon>
        <taxon>Vibrio</taxon>
    </lineage>
</organism>
<reference evidence="19 20" key="1">
    <citation type="submission" date="2019-10" db="EMBL/GenBank/DDBJ databases">
        <title>Complete genome sequence of Vibrio sp. strain THAF100, isolated from non-filtered water from the water column of tank 6 of a marine aquarium containing stony-coral fragments. Water maintained at 26 degree C.</title>
        <authorList>
            <person name="Ruckert C."/>
            <person name="Franco A."/>
            <person name="Kalinowski J."/>
            <person name="Glaeser S."/>
        </authorList>
    </citation>
    <scope>NUCLEOTIDE SEQUENCE [LARGE SCALE GENOMIC DNA]</scope>
    <source>
        <strain evidence="19 20">THAF100</strain>
    </source>
</reference>
<feature type="transmembrane region" description="Helical" evidence="15">
    <location>
        <begin position="31"/>
        <end position="50"/>
    </location>
</feature>
<dbReference type="GO" id="GO:0042802">
    <property type="term" value="F:identical protein binding"/>
    <property type="evidence" value="ECO:0007669"/>
    <property type="project" value="UniProtKB-ARBA"/>
</dbReference>
<evidence type="ECO:0000313" key="19">
    <source>
        <dbReference type="EMBL" id="QFT25012.1"/>
    </source>
</evidence>
<keyword evidence="20" id="KW-1185">Reference proteome</keyword>
<dbReference type="Pfam" id="PF13807">
    <property type="entry name" value="GNVR"/>
    <property type="match status" value="1"/>
</dbReference>
<dbReference type="Pfam" id="PF13614">
    <property type="entry name" value="AAA_31"/>
    <property type="match status" value="1"/>
</dbReference>
<keyword evidence="12" id="KW-0829">Tyrosine-protein kinase</keyword>
<evidence type="ECO:0000313" key="20">
    <source>
        <dbReference type="Proteomes" id="UP000326936"/>
    </source>
</evidence>
<dbReference type="CDD" id="cd05387">
    <property type="entry name" value="BY-kinase"/>
    <property type="match status" value="1"/>
</dbReference>
<dbReference type="InterPro" id="IPR005702">
    <property type="entry name" value="Wzc-like_C"/>
</dbReference>
<evidence type="ECO:0000259" key="18">
    <source>
        <dbReference type="Pfam" id="PF13807"/>
    </source>
</evidence>
<evidence type="ECO:0000256" key="12">
    <source>
        <dbReference type="ARBA" id="ARBA00023137"/>
    </source>
</evidence>
<dbReference type="RefSeq" id="WP_152429327.1">
    <property type="nucleotide sequence ID" value="NZ_CBCSDK010000006.1"/>
</dbReference>
<evidence type="ECO:0000256" key="9">
    <source>
        <dbReference type="ARBA" id="ARBA00022840"/>
    </source>
</evidence>
<keyword evidence="14" id="KW-0175">Coiled coil</keyword>
<dbReference type="InterPro" id="IPR027417">
    <property type="entry name" value="P-loop_NTPase"/>
</dbReference>
<proteinExistence type="inferred from homology"/>
<evidence type="ECO:0000256" key="4">
    <source>
        <dbReference type="ARBA" id="ARBA00022519"/>
    </source>
</evidence>
<evidence type="ECO:0000256" key="11">
    <source>
        <dbReference type="ARBA" id="ARBA00023136"/>
    </source>
</evidence>
<dbReference type="Pfam" id="PF23607">
    <property type="entry name" value="WZC_N"/>
    <property type="match status" value="1"/>
</dbReference>
<dbReference type="NCBIfam" id="TIGR01007">
    <property type="entry name" value="eps_fam"/>
    <property type="match status" value="1"/>
</dbReference>
<feature type="coiled-coil region" evidence="14">
    <location>
        <begin position="258"/>
        <end position="306"/>
    </location>
</feature>
<feature type="domain" description="Polysaccharide chain length determinant N-terminal" evidence="16">
    <location>
        <begin position="15"/>
        <end position="107"/>
    </location>
</feature>
<evidence type="ECO:0000256" key="14">
    <source>
        <dbReference type="SAM" id="Coils"/>
    </source>
</evidence>
<dbReference type="EMBL" id="CP045350">
    <property type="protein sequence ID" value="QFT25012.1"/>
    <property type="molecule type" value="Genomic_DNA"/>
</dbReference>
<evidence type="ECO:0000259" key="16">
    <source>
        <dbReference type="Pfam" id="PF02706"/>
    </source>
</evidence>
<keyword evidence="6 15" id="KW-0812">Transmembrane</keyword>
<evidence type="ECO:0000256" key="6">
    <source>
        <dbReference type="ARBA" id="ARBA00022692"/>
    </source>
</evidence>
<dbReference type="GO" id="GO:0004713">
    <property type="term" value="F:protein tyrosine kinase activity"/>
    <property type="evidence" value="ECO:0007669"/>
    <property type="project" value="UniProtKB-KW"/>
</dbReference>
<keyword evidence="4" id="KW-0997">Cell inner membrane</keyword>
<comment type="subcellular location">
    <subcellularLocation>
        <location evidence="1">Cell inner membrane</location>
        <topology evidence="1">Multi-pass membrane protein</topology>
    </subcellularLocation>
</comment>
<comment type="catalytic activity">
    <reaction evidence="13">
        <text>L-tyrosyl-[protein] + ATP = O-phospho-L-tyrosyl-[protein] + ADP + H(+)</text>
        <dbReference type="Rhea" id="RHEA:10596"/>
        <dbReference type="Rhea" id="RHEA-COMP:10136"/>
        <dbReference type="Rhea" id="RHEA-COMP:20101"/>
        <dbReference type="ChEBI" id="CHEBI:15378"/>
        <dbReference type="ChEBI" id="CHEBI:30616"/>
        <dbReference type="ChEBI" id="CHEBI:46858"/>
        <dbReference type="ChEBI" id="CHEBI:61978"/>
        <dbReference type="ChEBI" id="CHEBI:456216"/>
    </reaction>
</comment>
<dbReference type="GO" id="GO:0005886">
    <property type="term" value="C:plasma membrane"/>
    <property type="evidence" value="ECO:0007669"/>
    <property type="project" value="UniProtKB-SubCell"/>
</dbReference>
<evidence type="ECO:0000256" key="2">
    <source>
        <dbReference type="ARBA" id="ARBA00008883"/>
    </source>
</evidence>
<dbReference type="Proteomes" id="UP000326936">
    <property type="component" value="Chromosome"/>
</dbReference>
<dbReference type="KEGG" id="vaq:FIV01_00880"/>
<evidence type="ECO:0000256" key="13">
    <source>
        <dbReference type="ARBA" id="ARBA00053015"/>
    </source>
</evidence>
<dbReference type="InterPro" id="IPR050445">
    <property type="entry name" value="Bact_polysacc_biosynth/exp"/>
</dbReference>
<feature type="domain" description="Tyrosine-protein kinase G-rich" evidence="18">
    <location>
        <begin position="370"/>
        <end position="450"/>
    </location>
</feature>
<dbReference type="PANTHER" id="PTHR32309:SF32">
    <property type="entry name" value="TYROSINE-PROTEIN KINASE ETK-RELATED"/>
    <property type="match status" value="1"/>
</dbReference>
<keyword evidence="9" id="KW-0067">ATP-binding</keyword>
<keyword evidence="8 19" id="KW-0418">Kinase</keyword>
<evidence type="ECO:0000256" key="7">
    <source>
        <dbReference type="ARBA" id="ARBA00022741"/>
    </source>
</evidence>
<evidence type="ECO:0000256" key="8">
    <source>
        <dbReference type="ARBA" id="ARBA00022777"/>
    </source>
</evidence>
<dbReference type="InterPro" id="IPR032807">
    <property type="entry name" value="GNVR"/>
</dbReference>